<feature type="domain" description="Glycosyl transferase family 1" evidence="2">
    <location>
        <begin position="213"/>
        <end position="363"/>
    </location>
</feature>
<dbReference type="InterPro" id="IPR028098">
    <property type="entry name" value="Glyco_trans_4-like_N"/>
</dbReference>
<evidence type="ECO:0000313" key="4">
    <source>
        <dbReference type="EMBL" id="CAB4887371.1"/>
    </source>
</evidence>
<dbReference type="AlphaFoldDB" id="A0A6J7EY77"/>
<dbReference type="PANTHER" id="PTHR46401:SF2">
    <property type="entry name" value="GLYCOSYLTRANSFERASE WBBK-RELATED"/>
    <property type="match status" value="1"/>
</dbReference>
<dbReference type="GO" id="GO:0009103">
    <property type="term" value="P:lipopolysaccharide biosynthetic process"/>
    <property type="evidence" value="ECO:0007669"/>
    <property type="project" value="TreeGrafter"/>
</dbReference>
<reference evidence="4" key="1">
    <citation type="submission" date="2020-05" db="EMBL/GenBank/DDBJ databases">
        <authorList>
            <person name="Chiriac C."/>
            <person name="Salcher M."/>
            <person name="Ghai R."/>
            <person name="Kavagutti S V."/>
        </authorList>
    </citation>
    <scope>NUCLEOTIDE SEQUENCE</scope>
</reference>
<proteinExistence type="predicted"/>
<sequence>MDSTPRNPTGSMANAADQAPRTLVVGIDVRCLTDPYLRGFSRYTVRLIETLSRRPDVNVIAFTDADLVHEVRVPVVRFAARREIIREQVALPRVIREHGVDFFLCPTNRGLPLVAPCPTVLTLHDAVEWDAALVDPRRGRSRLRFAYASAFSLAGASLIITVSRASADAIRAAVGVSEDRLRVVHEAADARFTPTADVRDASILQRLGISGDYVLYVGGFDKKKDVPTLVRAFAEAAADGVSLVLAGRITDEAASILQLADDLGIGEHVHMPGYVGDLDLPALYRSARCFVFPAIAEGFGLPVVEAMACGVPILAADAASLPEILAEGGRLFAAADVAGLAVLLRDLLSSDHARQQWSIAARSRAAGFSWDATAAQTEAVLREAAATTRRNVVMSRLRRLLQARNWAS</sequence>
<gene>
    <name evidence="4" type="ORF">UFOPK3376_02487</name>
</gene>
<evidence type="ECO:0000256" key="1">
    <source>
        <dbReference type="ARBA" id="ARBA00022679"/>
    </source>
</evidence>
<name>A0A6J7EY77_9ZZZZ</name>
<feature type="domain" description="Glycosyltransferase subfamily 4-like N-terminal" evidence="3">
    <location>
        <begin position="39"/>
        <end position="189"/>
    </location>
</feature>
<dbReference type="CDD" id="cd03809">
    <property type="entry name" value="GT4_MtfB-like"/>
    <property type="match status" value="1"/>
</dbReference>
<dbReference type="EMBL" id="CAFBLP010000081">
    <property type="protein sequence ID" value="CAB4887371.1"/>
    <property type="molecule type" value="Genomic_DNA"/>
</dbReference>
<dbReference type="SUPFAM" id="SSF53756">
    <property type="entry name" value="UDP-Glycosyltransferase/glycogen phosphorylase"/>
    <property type="match status" value="1"/>
</dbReference>
<accession>A0A6J7EY77</accession>
<keyword evidence="1" id="KW-0808">Transferase</keyword>
<evidence type="ECO:0000259" key="2">
    <source>
        <dbReference type="Pfam" id="PF00534"/>
    </source>
</evidence>
<organism evidence="4">
    <name type="scientific">freshwater metagenome</name>
    <dbReference type="NCBI Taxonomy" id="449393"/>
    <lineage>
        <taxon>unclassified sequences</taxon>
        <taxon>metagenomes</taxon>
        <taxon>ecological metagenomes</taxon>
    </lineage>
</organism>
<dbReference type="Pfam" id="PF00534">
    <property type="entry name" value="Glycos_transf_1"/>
    <property type="match status" value="1"/>
</dbReference>
<protein>
    <submittedName>
        <fullName evidence="4">Unannotated protein</fullName>
    </submittedName>
</protein>
<evidence type="ECO:0000259" key="3">
    <source>
        <dbReference type="Pfam" id="PF13439"/>
    </source>
</evidence>
<dbReference type="GO" id="GO:0016757">
    <property type="term" value="F:glycosyltransferase activity"/>
    <property type="evidence" value="ECO:0007669"/>
    <property type="project" value="InterPro"/>
</dbReference>
<dbReference type="Gene3D" id="3.40.50.2000">
    <property type="entry name" value="Glycogen Phosphorylase B"/>
    <property type="match status" value="2"/>
</dbReference>
<dbReference type="Pfam" id="PF13439">
    <property type="entry name" value="Glyco_transf_4"/>
    <property type="match status" value="1"/>
</dbReference>
<dbReference type="PANTHER" id="PTHR46401">
    <property type="entry name" value="GLYCOSYLTRANSFERASE WBBK-RELATED"/>
    <property type="match status" value="1"/>
</dbReference>
<dbReference type="InterPro" id="IPR001296">
    <property type="entry name" value="Glyco_trans_1"/>
</dbReference>